<gene>
    <name evidence="10" type="ORF">pv_467</name>
</gene>
<evidence type="ECO:0000256" key="4">
    <source>
        <dbReference type="ARBA" id="ARBA00023002"/>
    </source>
</evidence>
<dbReference type="OrthoDB" id="28256at10239"/>
<organism evidence="10 11">
    <name type="scientific">Pithovirus sibericum</name>
    <dbReference type="NCBI Taxonomy" id="1450746"/>
    <lineage>
        <taxon>Viruses</taxon>
        <taxon>Pithoviruses</taxon>
        <taxon>Orthopithovirinae</taxon>
        <taxon>Alphapithovirus</taxon>
        <taxon>Alphapithovirus sibericum</taxon>
    </lineage>
</organism>
<evidence type="ECO:0000256" key="7">
    <source>
        <dbReference type="RuleBase" id="RU371123"/>
    </source>
</evidence>
<dbReference type="GO" id="GO:0016972">
    <property type="term" value="F:thiol oxidase activity"/>
    <property type="evidence" value="ECO:0007669"/>
    <property type="project" value="UniProtKB-EC"/>
</dbReference>
<dbReference type="Gene3D" id="1.20.120.310">
    <property type="entry name" value="ERV/ALR sulfhydryl oxidase domain"/>
    <property type="match status" value="1"/>
</dbReference>
<accession>W5S5I2</accession>
<dbReference type="InterPro" id="IPR017905">
    <property type="entry name" value="ERV/ALR_sulphydryl_oxidase"/>
</dbReference>
<protein>
    <recommendedName>
        <fullName evidence="7">Sulfhydryl oxidase</fullName>
        <ecNumber evidence="7">1.8.3.2</ecNumber>
    </recommendedName>
</protein>
<keyword evidence="2 7" id="KW-0285">Flavoprotein</keyword>
<evidence type="ECO:0000259" key="9">
    <source>
        <dbReference type="PROSITE" id="PS51324"/>
    </source>
</evidence>
<keyword evidence="3 7" id="KW-0274">FAD</keyword>
<proteinExistence type="predicted"/>
<dbReference type="GeneID" id="18266494"/>
<feature type="domain" description="ERV/ALR sulfhydryl oxidase" evidence="9">
    <location>
        <begin position="48"/>
        <end position="154"/>
    </location>
</feature>
<dbReference type="EMBL" id="KF740664">
    <property type="protein sequence ID" value="AHH02033.1"/>
    <property type="molecule type" value="Genomic_DNA"/>
</dbReference>
<dbReference type="PROSITE" id="PS51324">
    <property type="entry name" value="ERV_ALR"/>
    <property type="match status" value="1"/>
</dbReference>
<evidence type="ECO:0000256" key="8">
    <source>
        <dbReference type="SAM" id="MobiDB-lite"/>
    </source>
</evidence>
<keyword evidence="5" id="KW-1015">Disulfide bond</keyword>
<evidence type="ECO:0000256" key="3">
    <source>
        <dbReference type="ARBA" id="ARBA00022827"/>
    </source>
</evidence>
<dbReference type="SUPFAM" id="SSF69000">
    <property type="entry name" value="FAD-dependent thiol oxidase"/>
    <property type="match status" value="1"/>
</dbReference>
<comment type="cofactor">
    <cofactor evidence="1 7">
        <name>FAD</name>
        <dbReference type="ChEBI" id="CHEBI:57692"/>
    </cofactor>
</comment>
<name>W5S5I2_9VIRU</name>
<keyword evidence="11" id="KW-1185">Reference proteome</keyword>
<evidence type="ECO:0000313" key="10">
    <source>
        <dbReference type="EMBL" id="AHH02033.1"/>
    </source>
</evidence>
<evidence type="ECO:0000313" key="11">
    <source>
        <dbReference type="Proteomes" id="UP000202176"/>
    </source>
</evidence>
<reference evidence="10 11" key="1">
    <citation type="journal article" date="2014" name="Proc. Natl. Acad. Sci. U.S.A.">
        <title>Thirty-thousand-year-old distant relative of giant icosahedral DNA viruses with a pandoravirus morphology.</title>
        <authorList>
            <person name="Legendre M."/>
            <person name="Bartoli J."/>
            <person name="Shmakova L."/>
            <person name="Jeudy S."/>
            <person name="Labadie K."/>
            <person name="Adrait A."/>
            <person name="Lescot M."/>
            <person name="Poirot O."/>
            <person name="Bertaux L."/>
            <person name="Bruley C."/>
            <person name="Coute Y."/>
            <person name="Rivkina E."/>
            <person name="Abergel C."/>
            <person name="Claverie J.M."/>
        </authorList>
    </citation>
    <scope>NUCLEOTIDE SEQUENCE [LARGE SCALE GENOMIC DNA]</scope>
    <source>
        <strain evidence="10">P1084-T</strain>
    </source>
</reference>
<dbReference type="RefSeq" id="YP_009001368.1">
    <property type="nucleotide sequence ID" value="NC_023423.1"/>
</dbReference>
<dbReference type="Pfam" id="PF04777">
    <property type="entry name" value="Evr1_Alr"/>
    <property type="match status" value="1"/>
</dbReference>
<dbReference type="Proteomes" id="UP000202176">
    <property type="component" value="Segment"/>
</dbReference>
<feature type="region of interest" description="Disordered" evidence="8">
    <location>
        <begin position="1"/>
        <end position="33"/>
    </location>
</feature>
<evidence type="ECO:0000256" key="5">
    <source>
        <dbReference type="ARBA" id="ARBA00023157"/>
    </source>
</evidence>
<comment type="catalytic activity">
    <reaction evidence="6 7">
        <text>2 R'C(R)SH + O2 = R'C(R)S-S(R)CR' + H2O2</text>
        <dbReference type="Rhea" id="RHEA:17357"/>
        <dbReference type="ChEBI" id="CHEBI:15379"/>
        <dbReference type="ChEBI" id="CHEBI:16240"/>
        <dbReference type="ChEBI" id="CHEBI:16520"/>
        <dbReference type="ChEBI" id="CHEBI:17412"/>
        <dbReference type="EC" id="1.8.3.2"/>
    </reaction>
</comment>
<keyword evidence="4 7" id="KW-0560">Oxidoreductase</keyword>
<dbReference type="InterPro" id="IPR036774">
    <property type="entry name" value="ERV/ALR_sulphydryl_oxid_sf"/>
</dbReference>
<feature type="compositionally biased region" description="Low complexity" evidence="8">
    <location>
        <begin position="1"/>
        <end position="12"/>
    </location>
</feature>
<evidence type="ECO:0000256" key="6">
    <source>
        <dbReference type="ARBA" id="ARBA00048864"/>
    </source>
</evidence>
<evidence type="ECO:0000256" key="2">
    <source>
        <dbReference type="ARBA" id="ARBA00022630"/>
    </source>
</evidence>
<dbReference type="KEGG" id="vg:18266494"/>
<dbReference type="EC" id="1.8.3.2" evidence="7"/>
<sequence length="192" mass="22087">MQSSRLSTSSSSNYPGRIHSIPKGPMINSTRKNIIPTPALPSSPVEQFPSDPTVSGQGLWYIIHTLAKEATTEEKKQHFLYVMNHIRDKHPCQGECRPHIRQYMKDHPLENYWNILTDNGEEIGPFLWAFQFHNTVNQRLGKRQLDWATVYHMYSESGIIPCTSTCGGENKETPKIETTKLTSKPKFLRREF</sequence>
<evidence type="ECO:0000256" key="1">
    <source>
        <dbReference type="ARBA" id="ARBA00001974"/>
    </source>
</evidence>